<proteinExistence type="predicted"/>
<evidence type="ECO:0000313" key="4">
    <source>
        <dbReference type="Proteomes" id="UP001345827"/>
    </source>
</evidence>
<dbReference type="Gene3D" id="3.40.50.300">
    <property type="entry name" value="P-loop containing nucleotide triphosphate hydrolases"/>
    <property type="match status" value="1"/>
</dbReference>
<evidence type="ECO:0000259" key="2">
    <source>
        <dbReference type="Pfam" id="PF24883"/>
    </source>
</evidence>
<dbReference type="InterPro" id="IPR056884">
    <property type="entry name" value="NPHP3-like_N"/>
</dbReference>
<keyword evidence="4" id="KW-1185">Reference proteome</keyword>
<keyword evidence="1" id="KW-0677">Repeat</keyword>
<reference evidence="3 4" key="1">
    <citation type="submission" date="2023-06" db="EMBL/GenBank/DDBJ databases">
        <title>Black Yeasts Isolated from many extreme environments.</title>
        <authorList>
            <person name="Coleine C."/>
            <person name="Stajich J.E."/>
            <person name="Selbmann L."/>
        </authorList>
    </citation>
    <scope>NUCLEOTIDE SEQUENCE [LARGE SCALE GENOMIC DNA]</scope>
    <source>
        <strain evidence="3 4">CCFEE 5887</strain>
    </source>
</reference>
<dbReference type="AlphaFoldDB" id="A0AAV9PRP7"/>
<dbReference type="EMBL" id="JAXLQG010000029">
    <property type="protein sequence ID" value="KAK5528011.1"/>
    <property type="molecule type" value="Genomic_DNA"/>
</dbReference>
<evidence type="ECO:0000256" key="1">
    <source>
        <dbReference type="ARBA" id="ARBA00022737"/>
    </source>
</evidence>
<dbReference type="Pfam" id="PF24883">
    <property type="entry name" value="NPHP3_N"/>
    <property type="match status" value="1"/>
</dbReference>
<dbReference type="Proteomes" id="UP001345827">
    <property type="component" value="Unassembled WGS sequence"/>
</dbReference>
<dbReference type="SUPFAM" id="SSF52540">
    <property type="entry name" value="P-loop containing nucleoside triphosphate hydrolases"/>
    <property type="match status" value="1"/>
</dbReference>
<feature type="domain" description="Nephrocystin 3-like N-terminal" evidence="2">
    <location>
        <begin position="279"/>
        <end position="435"/>
    </location>
</feature>
<evidence type="ECO:0000313" key="3">
    <source>
        <dbReference type="EMBL" id="KAK5528011.1"/>
    </source>
</evidence>
<gene>
    <name evidence="3" type="ORF">LTR25_010677</name>
</gene>
<dbReference type="InterPro" id="IPR027417">
    <property type="entry name" value="P-loop_NTPase"/>
</dbReference>
<protein>
    <recommendedName>
        <fullName evidence="2">Nephrocystin 3-like N-terminal domain-containing protein</fullName>
    </recommendedName>
</protein>
<name>A0AAV9PRP7_9PEZI</name>
<dbReference type="PANTHER" id="PTHR10039">
    <property type="entry name" value="AMELOGENIN"/>
    <property type="match status" value="1"/>
</dbReference>
<sequence length="551" mass="61570">MAVALRHAAPLKPEIRLAQAISEYESLLNDAQKAKMRNYRSGQPPRPSDVMRLTAEIDNDNSRRKTRCVGTRLTNILQCLQQFSAVVDTVVGGSQSLVASGIWAAFKLTLFAALGWPLYFEKLSTLLMDVGRSCPRYQELGVLYDSSTALRRDLCEYMVLVIDLCKKTILFLQRSICAQVSTFWKPFETEFGHFKGSLISAAHAVRVQVNIASAKEQQLEIKDNATFRYSFARFSDKVSLELEEANGLRKRKKKMQFLDACSSYKYDTAWKQARKSGNTNWILENQQYKQWFEAGESSLLCCTGSLGVGKTVISANVVENLSIQMSTAGIGYFFCRFDDAESLRSRTIIGSVVRQLLGPLEADAFDSLASGARPESDEGQMLNQLQRLLPVHQQRYFVVLDGLDECNPPELKNTVHFLRGLMEGAHEFHLFCSSRQGLYQGIAGILEPQYHVSCTQSNPEITQYIDDALAELLESGELALGDPALIDTIRDALVNGNQGIWNRIQHWGYDDLAADYLQALVAACFGQTTSSFLQSGNSTFTLLYAVVIAYH</sequence>
<comment type="caution">
    <text evidence="3">The sequence shown here is derived from an EMBL/GenBank/DDBJ whole genome shotgun (WGS) entry which is preliminary data.</text>
</comment>
<accession>A0AAV9PRP7</accession>
<organism evidence="3 4">
    <name type="scientific">Vermiconidia calcicola</name>
    <dbReference type="NCBI Taxonomy" id="1690605"/>
    <lineage>
        <taxon>Eukaryota</taxon>
        <taxon>Fungi</taxon>
        <taxon>Dikarya</taxon>
        <taxon>Ascomycota</taxon>
        <taxon>Pezizomycotina</taxon>
        <taxon>Dothideomycetes</taxon>
        <taxon>Dothideomycetidae</taxon>
        <taxon>Mycosphaerellales</taxon>
        <taxon>Extremaceae</taxon>
        <taxon>Vermiconidia</taxon>
    </lineage>
</organism>
<dbReference type="PANTHER" id="PTHR10039:SF10">
    <property type="entry name" value="NACHT DOMAIN-CONTAINING PROTEIN"/>
    <property type="match status" value="1"/>
</dbReference>